<reference evidence="3 4" key="1">
    <citation type="submission" date="2009-06" db="EMBL/GenBank/DDBJ databases">
        <title>Complete sequence of Thermotogales bacterium TBF 19.5.1.</title>
        <authorList>
            <consortium name="US DOE Joint Genome Institute"/>
            <person name="Lucas S."/>
            <person name="Copeland A."/>
            <person name="Lapidus A."/>
            <person name="Glavina del Rio T."/>
            <person name="Tice H."/>
            <person name="Bruce D."/>
            <person name="Goodwin L."/>
            <person name="Pitluck S."/>
            <person name="Chertkov O."/>
            <person name="Brettin T."/>
            <person name="Detter J.C."/>
            <person name="Han C."/>
            <person name="Schmutz J."/>
            <person name="Larimer F."/>
            <person name="Land M."/>
            <person name="Hauser L."/>
            <person name="Kyrpides N."/>
            <person name="Ovchinnikova G."/>
            <person name="Noll K."/>
        </authorList>
    </citation>
    <scope>NUCLEOTIDE SEQUENCE [LARGE SCALE GENOMIC DNA]</scope>
    <source>
        <strain evidence="4">ATCC BAA-1733 / DSM 21960 / TBF 19.5.1</strain>
    </source>
</reference>
<dbReference type="AlphaFoldDB" id="C5CFL6"/>
<keyword evidence="1" id="KW-0175">Coiled coil</keyword>
<dbReference type="HOGENOM" id="CLU_2649736_0_0_0"/>
<evidence type="ECO:0000256" key="2">
    <source>
        <dbReference type="SAM" id="Phobius"/>
    </source>
</evidence>
<evidence type="ECO:0000256" key="1">
    <source>
        <dbReference type="SAM" id="Coils"/>
    </source>
</evidence>
<name>C5CFL6_KOSOT</name>
<dbReference type="Proteomes" id="UP000002382">
    <property type="component" value="Chromosome"/>
</dbReference>
<reference evidence="3 4" key="2">
    <citation type="journal article" date="2011" name="J. Bacteriol.">
        <title>Genome Sequence of Kosmotoga olearia Strain TBF 19.5.1, a Thermophilic Bacterium with a Wide Growth Temperature Range, Isolated from the Troll B Oil Platform in the North Sea.</title>
        <authorList>
            <person name="Swithers K.S."/>
            <person name="Dipippo J.L."/>
            <person name="Bruce D.C."/>
            <person name="Detter C."/>
            <person name="Tapia R."/>
            <person name="Han S."/>
            <person name="Goodwin L.A."/>
            <person name="Han J."/>
            <person name="Woyke T."/>
            <person name="Pitluck S."/>
            <person name="Pennacchio L."/>
            <person name="Nolan M."/>
            <person name="Mikhailova N."/>
            <person name="Land M.L."/>
            <person name="Nesbo C.L."/>
            <person name="Gogarten J.P."/>
            <person name="Noll K.M."/>
        </authorList>
    </citation>
    <scope>NUCLEOTIDE SEQUENCE [LARGE SCALE GENOMIC DNA]</scope>
    <source>
        <strain evidence="4">ATCC BAA-1733 / DSM 21960 / TBF 19.5.1</strain>
    </source>
</reference>
<gene>
    <name evidence="3" type="ordered locus">Kole_0719</name>
</gene>
<organism evidence="3 4">
    <name type="scientific">Kosmotoga olearia (strain ATCC BAA-1733 / DSM 21960 / TBF 19.5.1)</name>
    <dbReference type="NCBI Taxonomy" id="521045"/>
    <lineage>
        <taxon>Bacteria</taxon>
        <taxon>Thermotogati</taxon>
        <taxon>Thermotogota</taxon>
        <taxon>Thermotogae</taxon>
        <taxon>Kosmotogales</taxon>
        <taxon>Kosmotogaceae</taxon>
        <taxon>Kosmotoga</taxon>
    </lineage>
</organism>
<dbReference type="EMBL" id="CP001634">
    <property type="protein sequence ID" value="ACR79434.1"/>
    <property type="molecule type" value="Genomic_DNA"/>
</dbReference>
<keyword evidence="2" id="KW-1133">Transmembrane helix</keyword>
<keyword evidence="2" id="KW-0812">Transmembrane</keyword>
<dbReference type="KEGG" id="kol:Kole_0719"/>
<accession>C5CFL6</accession>
<protein>
    <submittedName>
        <fullName evidence="3">Uncharacterized protein</fullName>
    </submittedName>
</protein>
<proteinExistence type="predicted"/>
<feature type="coiled-coil region" evidence="1">
    <location>
        <begin position="45"/>
        <end position="76"/>
    </location>
</feature>
<sequence>MLPPVPSFIGWLFWILILGLIGSAALALLRYVSSPYQQKTNLDSGLDSEKQIRELLEEIKDLKKEVKEIKEKMNME</sequence>
<keyword evidence="2" id="KW-0472">Membrane</keyword>
<evidence type="ECO:0000313" key="3">
    <source>
        <dbReference type="EMBL" id="ACR79434.1"/>
    </source>
</evidence>
<evidence type="ECO:0000313" key="4">
    <source>
        <dbReference type="Proteomes" id="UP000002382"/>
    </source>
</evidence>
<feature type="transmembrane region" description="Helical" evidence="2">
    <location>
        <begin position="12"/>
        <end position="32"/>
    </location>
</feature>
<dbReference type="RefSeq" id="WP_015868100.1">
    <property type="nucleotide sequence ID" value="NC_012785.1"/>
</dbReference>
<keyword evidence="4" id="KW-1185">Reference proteome</keyword>